<dbReference type="EMBL" id="BLVO01000012">
    <property type="protein sequence ID" value="GFM32643.1"/>
    <property type="molecule type" value="Genomic_DNA"/>
</dbReference>
<proteinExistence type="predicted"/>
<name>A0A7J0BFY4_9BACT</name>
<dbReference type="Proteomes" id="UP000503840">
    <property type="component" value="Unassembled WGS sequence"/>
</dbReference>
<evidence type="ECO:0008006" key="3">
    <source>
        <dbReference type="Google" id="ProtNLM"/>
    </source>
</evidence>
<dbReference type="RefSeq" id="WP_174404335.1">
    <property type="nucleotide sequence ID" value="NZ_BLVO01000012.1"/>
</dbReference>
<organism evidence="1 2">
    <name type="scientific">Desulfovibrio subterraneus</name>
    <dbReference type="NCBI Taxonomy" id="2718620"/>
    <lineage>
        <taxon>Bacteria</taxon>
        <taxon>Pseudomonadati</taxon>
        <taxon>Thermodesulfobacteriota</taxon>
        <taxon>Desulfovibrionia</taxon>
        <taxon>Desulfovibrionales</taxon>
        <taxon>Desulfovibrionaceae</taxon>
        <taxon>Desulfovibrio</taxon>
    </lineage>
</organism>
<sequence length="134" mass="14311">MAILQVLLAGECRGKLVPLAQDLAKLGYDTTAAEGRLATMQQLFADTYDVVVLDETVLQADCPRWLRHIALLSPQSQVIRLTPCPTDGLSAYPCFSPVDLVTQLPCPVSAEQLSRAILDACTCGTAALPILPSS</sequence>
<reference evidence="1 2" key="1">
    <citation type="submission" date="2020-05" db="EMBL/GenBank/DDBJ databases">
        <title>Draft genome sequence of Desulfovibrio sp. strain HN2T.</title>
        <authorList>
            <person name="Ueno A."/>
            <person name="Tamazawa S."/>
            <person name="Tamamura S."/>
            <person name="Murakami T."/>
            <person name="Kiyama T."/>
            <person name="Inomata H."/>
            <person name="Amano Y."/>
            <person name="Miyakawa K."/>
            <person name="Tamaki H."/>
            <person name="Naganuma T."/>
            <person name="Kaneko K."/>
        </authorList>
    </citation>
    <scope>NUCLEOTIDE SEQUENCE [LARGE SCALE GENOMIC DNA]</scope>
    <source>
        <strain evidence="1 2">HN2</strain>
    </source>
</reference>
<keyword evidence="2" id="KW-1185">Reference proteome</keyword>
<comment type="caution">
    <text evidence="1">The sequence shown here is derived from an EMBL/GenBank/DDBJ whole genome shotgun (WGS) entry which is preliminary data.</text>
</comment>
<gene>
    <name evidence="1" type="ORF">DSM101010T_10080</name>
</gene>
<dbReference type="SUPFAM" id="SSF52172">
    <property type="entry name" value="CheY-like"/>
    <property type="match status" value="1"/>
</dbReference>
<evidence type="ECO:0000313" key="1">
    <source>
        <dbReference type="EMBL" id="GFM32643.1"/>
    </source>
</evidence>
<dbReference type="AlphaFoldDB" id="A0A7J0BFY4"/>
<protein>
    <recommendedName>
        <fullName evidence="3">Response regulatory domain-containing protein</fullName>
    </recommendedName>
</protein>
<dbReference type="InterPro" id="IPR011006">
    <property type="entry name" value="CheY-like_superfamily"/>
</dbReference>
<accession>A0A7J0BFY4</accession>
<evidence type="ECO:0000313" key="2">
    <source>
        <dbReference type="Proteomes" id="UP000503840"/>
    </source>
</evidence>